<keyword evidence="3" id="KW-1185">Reference proteome</keyword>
<sequence length="183" mass="21135">MKRLLVTGYKASELGIFSLKHPGIDIIKKAIKKQLAALAEEGLEWVIVSGQWGVELWAAEAAIELRADYESLQLAVICPFLGQEENWSDPKKEKYEAVLRQANYVNSVTKSKYEGPWQFREKNKFLLRNSDGMLVLYDEEKEGSPKFIKEQAARLSQIRPYRIISITEQDLQNIVEDEQMNQW</sequence>
<comment type="similarity">
    <text evidence="1">Belongs to the UPF0398 family.</text>
</comment>
<name>A0ABU9DK20_9BACL</name>
<evidence type="ECO:0000256" key="1">
    <source>
        <dbReference type="HAMAP-Rule" id="MF_01575"/>
    </source>
</evidence>
<gene>
    <name evidence="2" type="ORF">WMW72_15035</name>
</gene>
<dbReference type="InterPro" id="IPR010697">
    <property type="entry name" value="YspA"/>
</dbReference>
<protein>
    <recommendedName>
        <fullName evidence="1">UPF0398 protein WMW72_15035</fullName>
    </recommendedName>
</protein>
<dbReference type="HAMAP" id="MF_01575">
    <property type="entry name" value="UPF0398"/>
    <property type="match status" value="1"/>
</dbReference>
<comment type="caution">
    <text evidence="2">The sequence shown here is derived from an EMBL/GenBank/DDBJ whole genome shotgun (WGS) entry which is preliminary data.</text>
</comment>
<proteinExistence type="inferred from homology"/>
<dbReference type="EMBL" id="JBBPCC010000009">
    <property type="protein sequence ID" value="MEK8129219.1"/>
    <property type="molecule type" value="Genomic_DNA"/>
</dbReference>
<accession>A0ABU9DK20</accession>
<evidence type="ECO:0000313" key="2">
    <source>
        <dbReference type="EMBL" id="MEK8129219.1"/>
    </source>
</evidence>
<reference evidence="2 3" key="1">
    <citation type="submission" date="2024-04" db="EMBL/GenBank/DDBJ databases">
        <title>draft genome sequnece of Paenibacillus filicis.</title>
        <authorList>
            <person name="Kim D.-U."/>
        </authorList>
    </citation>
    <scope>NUCLEOTIDE SEQUENCE [LARGE SCALE GENOMIC DNA]</scope>
    <source>
        <strain evidence="2 3">KACC14197</strain>
    </source>
</reference>
<dbReference type="RefSeq" id="WP_341416320.1">
    <property type="nucleotide sequence ID" value="NZ_JBBPCC010000009.1"/>
</dbReference>
<dbReference type="PANTHER" id="PTHR38440:SF1">
    <property type="entry name" value="UPF0398 PROTEIN SPR0331"/>
    <property type="match status" value="1"/>
</dbReference>
<dbReference type="SUPFAM" id="SSF102405">
    <property type="entry name" value="MCP/YpsA-like"/>
    <property type="match status" value="1"/>
</dbReference>
<dbReference type="PIRSF" id="PIRSF021290">
    <property type="entry name" value="DUF1273"/>
    <property type="match status" value="1"/>
</dbReference>
<dbReference type="Proteomes" id="UP001469365">
    <property type="component" value="Unassembled WGS sequence"/>
</dbReference>
<dbReference type="Gene3D" id="3.40.50.450">
    <property type="match status" value="1"/>
</dbReference>
<organism evidence="2 3">
    <name type="scientific">Paenibacillus filicis</name>
    <dbReference type="NCBI Taxonomy" id="669464"/>
    <lineage>
        <taxon>Bacteria</taxon>
        <taxon>Bacillati</taxon>
        <taxon>Bacillota</taxon>
        <taxon>Bacilli</taxon>
        <taxon>Bacillales</taxon>
        <taxon>Paenibacillaceae</taxon>
        <taxon>Paenibacillus</taxon>
    </lineage>
</organism>
<dbReference type="PANTHER" id="PTHR38440">
    <property type="entry name" value="UPF0398 PROTEIN YPSA"/>
    <property type="match status" value="1"/>
</dbReference>
<dbReference type="Pfam" id="PF06908">
    <property type="entry name" value="YpsA"/>
    <property type="match status" value="1"/>
</dbReference>
<evidence type="ECO:0000313" key="3">
    <source>
        <dbReference type="Proteomes" id="UP001469365"/>
    </source>
</evidence>
<dbReference type="NCBIfam" id="NF010181">
    <property type="entry name" value="PRK13660.1"/>
    <property type="match status" value="1"/>
</dbReference>